<dbReference type="Proteomes" id="UP000237347">
    <property type="component" value="Unassembled WGS sequence"/>
</dbReference>
<keyword evidence="4" id="KW-0863">Zinc-finger</keyword>
<evidence type="ECO:0000256" key="2">
    <source>
        <dbReference type="ARBA" id="ARBA00022723"/>
    </source>
</evidence>
<dbReference type="PROSITE" id="PS50081">
    <property type="entry name" value="ZF_DAG_PE_2"/>
    <property type="match status" value="1"/>
</dbReference>
<keyword evidence="5" id="KW-0862">Zinc</keyword>
<evidence type="ECO:0000256" key="5">
    <source>
        <dbReference type="ARBA" id="ARBA00022833"/>
    </source>
</evidence>
<dbReference type="PANTHER" id="PTHR45937">
    <property type="entry name" value="ASPARAGINE SYNTHETASE DOMAIN-CONTAINING PROTEIN 1"/>
    <property type="match status" value="1"/>
</dbReference>
<evidence type="ECO:0000313" key="10">
    <source>
        <dbReference type="Proteomes" id="UP000237347"/>
    </source>
</evidence>
<protein>
    <submittedName>
        <fullName evidence="9">Asparagine synthetase domain-containing protein 1</fullName>
    </submittedName>
</protein>
<dbReference type="Gene3D" id="3.40.50.620">
    <property type="entry name" value="HUPs"/>
    <property type="match status" value="1"/>
</dbReference>
<keyword evidence="10" id="KW-1185">Reference proteome</keyword>
<keyword evidence="1" id="KW-0028">Amino-acid biosynthesis</keyword>
<evidence type="ECO:0000256" key="4">
    <source>
        <dbReference type="ARBA" id="ARBA00022771"/>
    </source>
</evidence>
<dbReference type="GO" id="GO:0004066">
    <property type="term" value="F:asparagine synthase (glutamine-hydrolyzing) activity"/>
    <property type="evidence" value="ECO:0007669"/>
    <property type="project" value="InterPro"/>
</dbReference>
<keyword evidence="2" id="KW-0479">Metal-binding</keyword>
<gene>
    <name evidence="9" type="primary">ASNSD1</name>
    <name evidence="9" type="ORF">CFP56_030065</name>
</gene>
<evidence type="ECO:0000256" key="7">
    <source>
        <dbReference type="ARBA" id="ARBA00022962"/>
    </source>
</evidence>
<dbReference type="InterPro" id="IPR001962">
    <property type="entry name" value="Asn_synthase"/>
</dbReference>
<dbReference type="SUPFAM" id="SSF52402">
    <property type="entry name" value="Adenine nucleotide alpha hydrolases-like"/>
    <property type="match status" value="1"/>
</dbReference>
<keyword evidence="6" id="KW-0061">Asparagine biosynthesis</keyword>
<dbReference type="SMART" id="SM00109">
    <property type="entry name" value="C1"/>
    <property type="match status" value="3"/>
</dbReference>
<reference evidence="9 10" key="1">
    <citation type="journal article" date="2018" name="Sci. Data">
        <title>The draft genome sequence of cork oak.</title>
        <authorList>
            <person name="Ramos A.M."/>
            <person name="Usie A."/>
            <person name="Barbosa P."/>
            <person name="Barros P.M."/>
            <person name="Capote T."/>
            <person name="Chaves I."/>
            <person name="Simoes F."/>
            <person name="Abreu I."/>
            <person name="Carrasquinho I."/>
            <person name="Faro C."/>
            <person name="Guimaraes J.B."/>
            <person name="Mendonca D."/>
            <person name="Nobrega F."/>
            <person name="Rodrigues L."/>
            <person name="Saibo N.J.M."/>
            <person name="Varela M.C."/>
            <person name="Egas C."/>
            <person name="Matos J."/>
            <person name="Miguel C.M."/>
            <person name="Oliveira M.M."/>
            <person name="Ricardo C.P."/>
            <person name="Goncalves S."/>
        </authorList>
    </citation>
    <scope>NUCLEOTIDE SEQUENCE [LARGE SCALE GENOMIC DNA]</scope>
    <source>
        <strain evidence="10">cv. HL8</strain>
    </source>
</reference>
<dbReference type="GO" id="GO:0006529">
    <property type="term" value="P:asparagine biosynthetic process"/>
    <property type="evidence" value="ECO:0007669"/>
    <property type="project" value="UniProtKB-KW"/>
</dbReference>
<dbReference type="InterPro" id="IPR001965">
    <property type="entry name" value="Znf_PHD"/>
</dbReference>
<dbReference type="InterPro" id="IPR046349">
    <property type="entry name" value="C1-like_sf"/>
</dbReference>
<organism evidence="9 10">
    <name type="scientific">Quercus suber</name>
    <name type="common">Cork oak</name>
    <dbReference type="NCBI Taxonomy" id="58331"/>
    <lineage>
        <taxon>Eukaryota</taxon>
        <taxon>Viridiplantae</taxon>
        <taxon>Streptophyta</taxon>
        <taxon>Embryophyta</taxon>
        <taxon>Tracheophyta</taxon>
        <taxon>Spermatophyta</taxon>
        <taxon>Magnoliopsida</taxon>
        <taxon>eudicotyledons</taxon>
        <taxon>Gunneridae</taxon>
        <taxon>Pentapetalae</taxon>
        <taxon>rosids</taxon>
        <taxon>fabids</taxon>
        <taxon>Fagales</taxon>
        <taxon>Fagaceae</taxon>
        <taxon>Quercus</taxon>
    </lineage>
</organism>
<dbReference type="SUPFAM" id="SSF57889">
    <property type="entry name" value="Cysteine-rich domain"/>
    <property type="match status" value="4"/>
</dbReference>
<dbReference type="Pfam" id="PF00733">
    <property type="entry name" value="Asn_synthase"/>
    <property type="match status" value="1"/>
</dbReference>
<dbReference type="InterPro" id="IPR002219">
    <property type="entry name" value="PKC_DAG/PE"/>
</dbReference>
<dbReference type="SMART" id="SM00249">
    <property type="entry name" value="PHD"/>
    <property type="match status" value="3"/>
</dbReference>
<dbReference type="EMBL" id="PKMF04000499">
    <property type="protein sequence ID" value="KAK7828656.1"/>
    <property type="molecule type" value="Genomic_DNA"/>
</dbReference>
<sequence length="781" mass="89970">MTWKYYSEDNQIYKCELCKDYKDVYAYRCSRCDFSLHITCASLAPTMDAECHHHPLTPFWKWITFTCDLCGKEDKGTPYLCRLCDFWIHGKCFIFPQRVKNFRHKHLLHLTHSSLEFHQSNSRFCQICVEKLDTHFGLYYCSRCDYVAHLDCGMRFRRIVDINSPEFRDEDEVPELNESIDSAAYQVKKSEVGVDGTQIDTEIKHFSHDHDLKLTDEVLNDQKCNGCARALLGPFYSCSQCGFFLHKSCANLPKTMRLQFFPYPLTLIPTKPGEIFQCDVCKRGCNGFSYNLEELNLDVQCALTLASDILTHKGHEHQLVLSTTEYEQTCTSCNSKRVSIFRCTICEFALDINCATLPYTTRYKQHEHPFTLCYTVEDDSNEYYCDICEEERDPKHWFYYCENCTYPAHPNCILGKYTNIWFGDTYTFGFHPHPLTFIEETEDSPECDDCGDPCKEFILQCVQCNFYIHDKFTCDIRQELLTPVAVLFSRGLDSMILSALLDECLDPSYEIDLLNVSFDGQSAPDRISAKAGVMELRRIAPLRRWKLEEIDADLSTLDLETKHIMSRINPANTYMSLISYLILLDLNIGIALWLAARGSGWVYEGNNNNCDEDLQCNERVKYKSQARIVLVGSGADEQCAGYGRHKTKYRKGSWLGLHEEMKLDMQRIWKRNLGRDDRCIADNGKEARFPFLDEDVIRTLLDIPLWEIANLDQPSGIGDKKILREVARLLGLYEAAVLPKRAIQFGSRIARESNRKNFGSNRAANQVSAGSAVIQLPSNLT</sequence>
<evidence type="ECO:0000259" key="8">
    <source>
        <dbReference type="PROSITE" id="PS50081"/>
    </source>
</evidence>
<accession>A0AAW0JR73</accession>
<dbReference type="InterPro" id="IPR014729">
    <property type="entry name" value="Rossmann-like_a/b/a_fold"/>
</dbReference>
<dbReference type="PANTHER" id="PTHR45937:SF1">
    <property type="entry name" value="ASPARAGINE SYNTHETASE DOMAIN-CONTAINING PROTEIN 1"/>
    <property type="match status" value="1"/>
</dbReference>
<dbReference type="AlphaFoldDB" id="A0AAW0JR73"/>
<dbReference type="InterPro" id="IPR051857">
    <property type="entry name" value="Asn_synthetase_domain"/>
</dbReference>
<dbReference type="Pfam" id="PF03107">
    <property type="entry name" value="C1_2"/>
    <property type="match status" value="6"/>
</dbReference>
<comment type="caution">
    <text evidence="9">The sequence shown here is derived from an EMBL/GenBank/DDBJ whole genome shotgun (WGS) entry which is preliminary data.</text>
</comment>
<keyword evidence="3" id="KW-0677">Repeat</keyword>
<evidence type="ECO:0000256" key="1">
    <source>
        <dbReference type="ARBA" id="ARBA00022605"/>
    </source>
</evidence>
<name>A0AAW0JR73_QUESU</name>
<evidence type="ECO:0000313" key="9">
    <source>
        <dbReference type="EMBL" id="KAK7828656.1"/>
    </source>
</evidence>
<keyword evidence="7" id="KW-0315">Glutamine amidotransferase</keyword>
<dbReference type="GO" id="GO:0008270">
    <property type="term" value="F:zinc ion binding"/>
    <property type="evidence" value="ECO:0007669"/>
    <property type="project" value="UniProtKB-KW"/>
</dbReference>
<evidence type="ECO:0000256" key="3">
    <source>
        <dbReference type="ARBA" id="ARBA00022737"/>
    </source>
</evidence>
<feature type="domain" description="Phorbol-ester/DAG-type" evidence="8">
    <location>
        <begin position="1"/>
        <end position="51"/>
    </location>
</feature>
<dbReference type="CDD" id="cd01991">
    <property type="entry name" value="Asn_synthase_B_C"/>
    <property type="match status" value="1"/>
</dbReference>
<dbReference type="InterPro" id="IPR004146">
    <property type="entry name" value="DC1"/>
</dbReference>
<evidence type="ECO:0000256" key="6">
    <source>
        <dbReference type="ARBA" id="ARBA00022888"/>
    </source>
</evidence>
<proteinExistence type="predicted"/>